<reference evidence="1 2" key="1">
    <citation type="submission" date="2020-03" db="EMBL/GenBank/DDBJ databases">
        <title>Genomic Encyclopedia of Type Strains, Phase IV (KMG-IV): sequencing the most valuable type-strain genomes for metagenomic binning, comparative biology and taxonomic classification.</title>
        <authorList>
            <person name="Goeker M."/>
        </authorList>
    </citation>
    <scope>NUCLEOTIDE SEQUENCE [LARGE SCALE GENOMIC DNA]</scope>
    <source>
        <strain evidence="1 2">DSM 101599</strain>
    </source>
</reference>
<evidence type="ECO:0008006" key="3">
    <source>
        <dbReference type="Google" id="ProtNLM"/>
    </source>
</evidence>
<comment type="caution">
    <text evidence="1">The sequence shown here is derived from an EMBL/GenBank/DDBJ whole genome shotgun (WGS) entry which is preliminary data.</text>
</comment>
<keyword evidence="2" id="KW-1185">Reference proteome</keyword>
<gene>
    <name evidence="1" type="ORF">FHR24_001626</name>
</gene>
<organism evidence="1 2">
    <name type="scientific">Wenyingzhuangia heitensis</name>
    <dbReference type="NCBI Taxonomy" id="1487859"/>
    <lineage>
        <taxon>Bacteria</taxon>
        <taxon>Pseudomonadati</taxon>
        <taxon>Bacteroidota</taxon>
        <taxon>Flavobacteriia</taxon>
        <taxon>Flavobacteriales</taxon>
        <taxon>Flavobacteriaceae</taxon>
        <taxon>Wenyingzhuangia</taxon>
    </lineage>
</organism>
<accession>A0ABX0U8L3</accession>
<dbReference type="EMBL" id="JAASQL010000001">
    <property type="protein sequence ID" value="NIJ45187.1"/>
    <property type="molecule type" value="Genomic_DNA"/>
</dbReference>
<sequence length="182" mass="21475">MSDKMQAIINELPNKLFKARKENISYFKRLKKRAPKNIDYIVQDLHDKEFEKTDCLTCGNCCKTTSPMFFPKDIERAAKFLRIKEQKFMETYLERDEDDCYVLKSAPCTFLDERDNMCMIYEARPKACAEYPHTNRKKFTQLTDLTLKNAEICPAAYNIIETLKQVVPMSTDSTSEKFRKYK</sequence>
<proteinExistence type="predicted"/>
<dbReference type="InterPro" id="IPR005358">
    <property type="entry name" value="Puta_zinc/iron-chelating_dom"/>
</dbReference>
<evidence type="ECO:0000313" key="1">
    <source>
        <dbReference type="EMBL" id="NIJ45187.1"/>
    </source>
</evidence>
<protein>
    <recommendedName>
        <fullName evidence="3">Zinc-or iron-chelating domain-containing protein</fullName>
    </recommendedName>
</protein>
<dbReference type="Pfam" id="PF03692">
    <property type="entry name" value="CxxCxxCC"/>
    <property type="match status" value="1"/>
</dbReference>
<name>A0ABX0U8L3_9FLAO</name>
<dbReference type="PANTHER" id="PTHR35866">
    <property type="entry name" value="PUTATIVE-RELATED"/>
    <property type="match status" value="1"/>
</dbReference>
<dbReference type="Proteomes" id="UP000745859">
    <property type="component" value="Unassembled WGS sequence"/>
</dbReference>
<evidence type="ECO:0000313" key="2">
    <source>
        <dbReference type="Proteomes" id="UP000745859"/>
    </source>
</evidence>
<dbReference type="PANTHER" id="PTHR35866:SF1">
    <property type="entry name" value="YKGJ FAMILY CYSTEINE CLUSTER PROTEIN"/>
    <property type="match status" value="1"/>
</dbReference>